<protein>
    <submittedName>
        <fullName evidence="2">Uncharacterized protein</fullName>
    </submittedName>
</protein>
<dbReference type="EMBL" id="CAJVCH010067635">
    <property type="protein sequence ID" value="CAG7720137.1"/>
    <property type="molecule type" value="Genomic_DNA"/>
</dbReference>
<comment type="caution">
    <text evidence="2">The sequence shown here is derived from an EMBL/GenBank/DDBJ whole genome shotgun (WGS) entry which is preliminary data.</text>
</comment>
<evidence type="ECO:0000313" key="3">
    <source>
        <dbReference type="Proteomes" id="UP000708208"/>
    </source>
</evidence>
<keyword evidence="1" id="KW-0812">Transmembrane</keyword>
<reference evidence="2" key="1">
    <citation type="submission" date="2021-06" db="EMBL/GenBank/DDBJ databases">
        <authorList>
            <person name="Hodson N. C."/>
            <person name="Mongue J. A."/>
            <person name="Jaron S. K."/>
        </authorList>
    </citation>
    <scope>NUCLEOTIDE SEQUENCE</scope>
</reference>
<dbReference type="GO" id="GO:0016020">
    <property type="term" value="C:membrane"/>
    <property type="evidence" value="ECO:0007669"/>
    <property type="project" value="TreeGrafter"/>
</dbReference>
<feature type="transmembrane region" description="Helical" evidence="1">
    <location>
        <begin position="64"/>
        <end position="82"/>
    </location>
</feature>
<gene>
    <name evidence="2" type="ORF">AFUS01_LOCUS9423</name>
</gene>
<keyword evidence="1" id="KW-0472">Membrane</keyword>
<keyword evidence="3" id="KW-1185">Reference proteome</keyword>
<keyword evidence="1" id="KW-1133">Transmembrane helix</keyword>
<dbReference type="AlphaFoldDB" id="A0A8J2NVP3"/>
<dbReference type="InterPro" id="IPR008662">
    <property type="entry name" value="TOIP1/2"/>
</dbReference>
<dbReference type="PANTHER" id="PTHR18843">
    <property type="entry name" value="TORSIN-1A-INTERACTING PROTEIN"/>
    <property type="match status" value="1"/>
</dbReference>
<dbReference type="PANTHER" id="PTHR18843:SF7">
    <property type="entry name" value="LAMINA-ASSOCIATED POLYPEPTIDE 1B ISOFORM 1-RELATED"/>
    <property type="match status" value="1"/>
</dbReference>
<dbReference type="GO" id="GO:0001671">
    <property type="term" value="F:ATPase activator activity"/>
    <property type="evidence" value="ECO:0007669"/>
    <property type="project" value="InterPro"/>
</dbReference>
<evidence type="ECO:0000313" key="2">
    <source>
        <dbReference type="EMBL" id="CAG7720137.1"/>
    </source>
</evidence>
<dbReference type="GO" id="GO:0061024">
    <property type="term" value="P:membrane organization"/>
    <property type="evidence" value="ECO:0007669"/>
    <property type="project" value="TreeGrafter"/>
</dbReference>
<evidence type="ECO:0000256" key="1">
    <source>
        <dbReference type="SAM" id="Phobius"/>
    </source>
</evidence>
<sequence length="318" mass="35842">MKLRQRVRKIQYLLMCRRFREGTTLMELARRLKELAPGNNQGTQFSAPGNNQGTQLEAPKSSRLVQLCGVCVILTVVAAVLFQSSDFRGITSTSISEPEQMNWKEAEAIFEDDLRKIMKSYSNQTMQTFIHIFSAISSTLNEKTPRQPSPLVFLTPPTVDIEFGSCLARNIGKKVNAVFRNVTHLVNPPDVLELGPDYLNDESISVTDIHEKLKTYLEKGKFVIINNPQEVTDKDRIMVFHAFCDNSAAPQKRATFIFVIPVPEPIYNEYHGKPENDIRIADDILYSSWSSVEPDKRRATITRVAASATMLNPGDSCN</sequence>
<dbReference type="OrthoDB" id="10616973at2759"/>
<accession>A0A8J2NVP3</accession>
<dbReference type="Proteomes" id="UP000708208">
    <property type="component" value="Unassembled WGS sequence"/>
</dbReference>
<name>A0A8J2NVP3_9HEXA</name>
<organism evidence="2 3">
    <name type="scientific">Allacma fusca</name>
    <dbReference type="NCBI Taxonomy" id="39272"/>
    <lineage>
        <taxon>Eukaryota</taxon>
        <taxon>Metazoa</taxon>
        <taxon>Ecdysozoa</taxon>
        <taxon>Arthropoda</taxon>
        <taxon>Hexapoda</taxon>
        <taxon>Collembola</taxon>
        <taxon>Symphypleona</taxon>
        <taxon>Sminthuridae</taxon>
        <taxon>Allacma</taxon>
    </lineage>
</organism>
<proteinExistence type="predicted"/>